<dbReference type="GO" id="GO:0005886">
    <property type="term" value="C:plasma membrane"/>
    <property type="evidence" value="ECO:0007669"/>
    <property type="project" value="UniProtKB-SubCell"/>
</dbReference>
<feature type="transmembrane region" description="Helical" evidence="7">
    <location>
        <begin position="116"/>
        <end position="138"/>
    </location>
</feature>
<dbReference type="RefSeq" id="WP_199383174.1">
    <property type="nucleotide sequence ID" value="NZ_JAEMHM010000004.1"/>
</dbReference>
<dbReference type="EMBL" id="JAEMHM010000004">
    <property type="protein sequence ID" value="MBJ6724340.1"/>
    <property type="molecule type" value="Genomic_DNA"/>
</dbReference>
<dbReference type="Pfam" id="PF01810">
    <property type="entry name" value="LysE"/>
    <property type="match status" value="1"/>
</dbReference>
<accession>A0A8J7JKZ5</accession>
<dbReference type="GO" id="GO:0015190">
    <property type="term" value="F:L-leucine transmembrane transporter activity"/>
    <property type="evidence" value="ECO:0007669"/>
    <property type="project" value="TreeGrafter"/>
</dbReference>
<evidence type="ECO:0000256" key="1">
    <source>
        <dbReference type="ARBA" id="ARBA00004651"/>
    </source>
</evidence>
<evidence type="ECO:0000256" key="4">
    <source>
        <dbReference type="ARBA" id="ARBA00022692"/>
    </source>
</evidence>
<dbReference type="InterPro" id="IPR001123">
    <property type="entry name" value="LeuE-type"/>
</dbReference>
<evidence type="ECO:0000313" key="9">
    <source>
        <dbReference type="Proteomes" id="UP000636888"/>
    </source>
</evidence>
<dbReference type="Proteomes" id="UP000636888">
    <property type="component" value="Unassembled WGS sequence"/>
</dbReference>
<sequence>MFGIHNYVGFITAILLFQLAPGPGSLAILHATARGGKRAGLGAVFGTLAGDLVFMLAAVSGLAAVLAANPRLFAVLQWGGIAYLCRFGFTLLRAGSAAAEPDGGTATGTAAAFRQAFRIGLTNPKAIMFFMAFFPLFLTADSRPLTLGILMVHVSLVCFLYQVCLVCVGDSLARRLSGQQRLRQVALRCAGAGLIGFSAKLGLQR</sequence>
<dbReference type="PANTHER" id="PTHR30086:SF15">
    <property type="entry name" value="LEUCINE EFFLUX PROTEIN"/>
    <property type="match status" value="1"/>
</dbReference>
<keyword evidence="5 7" id="KW-1133">Transmembrane helix</keyword>
<dbReference type="AlphaFoldDB" id="A0A8J7JKZ5"/>
<evidence type="ECO:0000256" key="5">
    <source>
        <dbReference type="ARBA" id="ARBA00022989"/>
    </source>
</evidence>
<feature type="transmembrane region" description="Helical" evidence="7">
    <location>
        <begin position="41"/>
        <end position="66"/>
    </location>
</feature>
<keyword evidence="3" id="KW-1003">Cell membrane</keyword>
<dbReference type="GO" id="GO:0015820">
    <property type="term" value="P:L-leucine transport"/>
    <property type="evidence" value="ECO:0007669"/>
    <property type="project" value="TreeGrafter"/>
</dbReference>
<proteinExistence type="inferred from homology"/>
<keyword evidence="6 7" id="KW-0472">Membrane</keyword>
<keyword evidence="9" id="KW-1185">Reference proteome</keyword>
<comment type="subcellular location">
    <subcellularLocation>
        <location evidence="1">Cell membrane</location>
        <topology evidence="1">Multi-pass membrane protein</topology>
    </subcellularLocation>
</comment>
<evidence type="ECO:0000256" key="7">
    <source>
        <dbReference type="SAM" id="Phobius"/>
    </source>
</evidence>
<evidence type="ECO:0000256" key="2">
    <source>
        <dbReference type="ARBA" id="ARBA00007928"/>
    </source>
</evidence>
<reference evidence="8" key="1">
    <citation type="submission" date="2020-12" db="EMBL/GenBank/DDBJ databases">
        <title>Geomonas sp. Red875, isolated from river sediment.</title>
        <authorList>
            <person name="Xu Z."/>
            <person name="Zhang Z."/>
            <person name="Masuda Y."/>
            <person name="Itoh H."/>
            <person name="Senoo K."/>
        </authorList>
    </citation>
    <scope>NUCLEOTIDE SEQUENCE</scope>
    <source>
        <strain evidence="8">Red875</strain>
    </source>
</reference>
<dbReference type="PANTHER" id="PTHR30086">
    <property type="entry name" value="ARGININE EXPORTER PROTEIN ARGO"/>
    <property type="match status" value="1"/>
</dbReference>
<comment type="caution">
    <text evidence="8">The sequence shown here is derived from an EMBL/GenBank/DDBJ whole genome shotgun (WGS) entry which is preliminary data.</text>
</comment>
<evidence type="ECO:0000256" key="6">
    <source>
        <dbReference type="ARBA" id="ARBA00023136"/>
    </source>
</evidence>
<dbReference type="PIRSF" id="PIRSF006324">
    <property type="entry name" value="LeuE"/>
    <property type="match status" value="1"/>
</dbReference>
<evidence type="ECO:0000256" key="3">
    <source>
        <dbReference type="ARBA" id="ARBA00022475"/>
    </source>
</evidence>
<feature type="transmembrane region" description="Helical" evidence="7">
    <location>
        <begin position="6"/>
        <end position="29"/>
    </location>
</feature>
<organism evidence="8 9">
    <name type="scientific">Geomesophilobacter sediminis</name>
    <dbReference type="NCBI Taxonomy" id="2798584"/>
    <lineage>
        <taxon>Bacteria</taxon>
        <taxon>Pseudomonadati</taxon>
        <taxon>Thermodesulfobacteriota</taxon>
        <taxon>Desulfuromonadia</taxon>
        <taxon>Geobacterales</taxon>
        <taxon>Geobacteraceae</taxon>
        <taxon>Geomesophilobacter</taxon>
    </lineage>
</organism>
<evidence type="ECO:0000313" key="8">
    <source>
        <dbReference type="EMBL" id="MBJ6724340.1"/>
    </source>
</evidence>
<feature type="transmembrane region" description="Helical" evidence="7">
    <location>
        <begin position="150"/>
        <end position="173"/>
    </location>
</feature>
<comment type="similarity">
    <text evidence="2">Belongs to the Rht family.</text>
</comment>
<protein>
    <submittedName>
        <fullName evidence="8">LysE family translocator</fullName>
    </submittedName>
</protein>
<name>A0A8J7JKZ5_9BACT</name>
<keyword evidence="4 7" id="KW-0812">Transmembrane</keyword>
<gene>
    <name evidence="8" type="ORF">JFN93_06445</name>
</gene>